<dbReference type="Pfam" id="PF00536">
    <property type="entry name" value="SAM_1"/>
    <property type="match status" value="1"/>
</dbReference>
<dbReference type="PANTHER" id="PTHR12247">
    <property type="entry name" value="POLYCOMB GROUP PROTEIN"/>
    <property type="match status" value="1"/>
</dbReference>
<evidence type="ECO:0000256" key="3">
    <source>
        <dbReference type="ARBA" id="ARBA00022737"/>
    </source>
</evidence>
<organism evidence="12 13">
    <name type="scientific">Gouania willdenowi</name>
    <name type="common">Blunt-snouted clingfish</name>
    <name type="synonym">Lepadogaster willdenowi</name>
    <dbReference type="NCBI Taxonomy" id="441366"/>
    <lineage>
        <taxon>Eukaryota</taxon>
        <taxon>Metazoa</taxon>
        <taxon>Chordata</taxon>
        <taxon>Craniata</taxon>
        <taxon>Vertebrata</taxon>
        <taxon>Euteleostomi</taxon>
        <taxon>Actinopterygii</taxon>
        <taxon>Neopterygii</taxon>
        <taxon>Teleostei</taxon>
        <taxon>Neoteleostei</taxon>
        <taxon>Acanthomorphata</taxon>
        <taxon>Ovalentaria</taxon>
        <taxon>Blenniimorphae</taxon>
        <taxon>Blenniiformes</taxon>
        <taxon>Gobiesocoidei</taxon>
        <taxon>Gobiesocidae</taxon>
        <taxon>Gobiesocinae</taxon>
        <taxon>Gouania</taxon>
    </lineage>
</organism>
<gene>
    <name evidence="12" type="primary">l3mbtl1b</name>
</gene>
<evidence type="ECO:0000256" key="8">
    <source>
        <dbReference type="ARBA" id="ARBA00023163"/>
    </source>
</evidence>
<accession>A0A8C5I1V4</accession>
<evidence type="ECO:0000259" key="11">
    <source>
        <dbReference type="PROSITE" id="PS50105"/>
    </source>
</evidence>
<dbReference type="PROSITE" id="PS51079">
    <property type="entry name" value="MBT"/>
    <property type="match status" value="3"/>
</dbReference>
<dbReference type="Pfam" id="PF02820">
    <property type="entry name" value="MBT"/>
    <property type="match status" value="3"/>
</dbReference>
<evidence type="ECO:0000313" key="13">
    <source>
        <dbReference type="Proteomes" id="UP000694680"/>
    </source>
</evidence>
<dbReference type="CDD" id="cd20103">
    <property type="entry name" value="MBT_L3MBTL1-like_rpt3"/>
    <property type="match status" value="1"/>
</dbReference>
<keyword evidence="4" id="KW-0863">Zinc-finger</keyword>
<keyword evidence="9" id="KW-0539">Nucleus</keyword>
<keyword evidence="5" id="KW-0862">Zinc</keyword>
<dbReference type="GO" id="GO:0045892">
    <property type="term" value="P:negative regulation of DNA-templated transcription"/>
    <property type="evidence" value="ECO:0007669"/>
    <property type="project" value="TreeGrafter"/>
</dbReference>
<evidence type="ECO:0000256" key="5">
    <source>
        <dbReference type="ARBA" id="ARBA00022833"/>
    </source>
</evidence>
<keyword evidence="13" id="KW-1185">Reference proteome</keyword>
<name>A0A8C5I1V4_GOUWI</name>
<feature type="repeat" description="MBT" evidence="10">
    <location>
        <begin position="225"/>
        <end position="320"/>
    </location>
</feature>
<dbReference type="SMART" id="SM00454">
    <property type="entry name" value="SAM"/>
    <property type="match status" value="1"/>
</dbReference>
<keyword evidence="8" id="KW-0804">Transcription</keyword>
<evidence type="ECO:0000256" key="9">
    <source>
        <dbReference type="ARBA" id="ARBA00023242"/>
    </source>
</evidence>
<dbReference type="InterPro" id="IPR036060">
    <property type="entry name" value="Znf_C2H2C_sf"/>
</dbReference>
<evidence type="ECO:0000256" key="10">
    <source>
        <dbReference type="PROSITE-ProRule" id="PRU00459"/>
    </source>
</evidence>
<dbReference type="InterPro" id="IPR004092">
    <property type="entry name" value="Mbt"/>
</dbReference>
<dbReference type="GO" id="GO:0006325">
    <property type="term" value="P:chromatin organization"/>
    <property type="evidence" value="ECO:0007669"/>
    <property type="project" value="UniProtKB-KW"/>
</dbReference>
<evidence type="ECO:0000256" key="4">
    <source>
        <dbReference type="ARBA" id="ARBA00022771"/>
    </source>
</evidence>
<dbReference type="SUPFAM" id="SSF103637">
    <property type="entry name" value="CCHHC domain"/>
    <property type="match status" value="1"/>
</dbReference>
<proteinExistence type="predicted"/>
<dbReference type="AlphaFoldDB" id="A0A8C5I1V4"/>
<keyword evidence="3" id="KW-0677">Repeat</keyword>
<dbReference type="Proteomes" id="UP000694680">
    <property type="component" value="Chromosome 16"/>
</dbReference>
<dbReference type="GO" id="GO:0003682">
    <property type="term" value="F:chromatin binding"/>
    <property type="evidence" value="ECO:0007669"/>
    <property type="project" value="TreeGrafter"/>
</dbReference>
<reference evidence="12" key="3">
    <citation type="submission" date="2025-09" db="UniProtKB">
        <authorList>
            <consortium name="Ensembl"/>
        </authorList>
    </citation>
    <scope>IDENTIFICATION</scope>
</reference>
<feature type="domain" description="SAM" evidence="11">
    <location>
        <begin position="411"/>
        <end position="475"/>
    </location>
</feature>
<evidence type="ECO:0000313" key="12">
    <source>
        <dbReference type="Ensembl" id="ENSGWIP00000053199.1"/>
    </source>
</evidence>
<evidence type="ECO:0000256" key="6">
    <source>
        <dbReference type="ARBA" id="ARBA00022853"/>
    </source>
</evidence>
<dbReference type="Gene3D" id="2.30.30.140">
    <property type="match status" value="3"/>
</dbReference>
<dbReference type="InterPro" id="IPR050548">
    <property type="entry name" value="PcG_chromatin_remod_factors"/>
</dbReference>
<reference evidence="12" key="2">
    <citation type="submission" date="2025-08" db="UniProtKB">
        <authorList>
            <consortium name="Ensembl"/>
        </authorList>
    </citation>
    <scope>IDENTIFICATION</scope>
</reference>
<dbReference type="PANTHER" id="PTHR12247:SF130">
    <property type="entry name" value="SAM DOMAIN-CONTAINING PROTEIN"/>
    <property type="match status" value="1"/>
</dbReference>
<dbReference type="SUPFAM" id="SSF47769">
    <property type="entry name" value="SAM/Pointed domain"/>
    <property type="match status" value="1"/>
</dbReference>
<dbReference type="CDD" id="cd09582">
    <property type="entry name" value="SAM_Scm-like-3MBT3_4"/>
    <property type="match status" value="1"/>
</dbReference>
<evidence type="ECO:0000256" key="2">
    <source>
        <dbReference type="ARBA" id="ARBA00022723"/>
    </source>
</evidence>
<dbReference type="InterPro" id="IPR001660">
    <property type="entry name" value="SAM"/>
</dbReference>
<dbReference type="FunFam" id="2.30.30.140:FF:000007">
    <property type="entry name" value="Lethal(3)malignant brain tumor-like protein 1"/>
    <property type="match status" value="1"/>
</dbReference>
<keyword evidence="6" id="KW-0156">Chromatin regulator</keyword>
<feature type="repeat" description="MBT" evidence="10">
    <location>
        <begin position="117"/>
        <end position="216"/>
    </location>
</feature>
<dbReference type="Ensembl" id="ENSGWIT00000057373.1">
    <property type="protein sequence ID" value="ENSGWIP00000053199.1"/>
    <property type="gene ID" value="ENSGWIG00000025592.1"/>
</dbReference>
<dbReference type="GO" id="GO:0005634">
    <property type="term" value="C:nucleus"/>
    <property type="evidence" value="ECO:0007669"/>
    <property type="project" value="UniProtKB-SubCell"/>
</dbReference>
<dbReference type="GO" id="GO:0042393">
    <property type="term" value="F:histone binding"/>
    <property type="evidence" value="ECO:0007669"/>
    <property type="project" value="TreeGrafter"/>
</dbReference>
<dbReference type="Gene3D" id="1.10.150.50">
    <property type="entry name" value="Transcription Factor, Ets-1"/>
    <property type="match status" value="1"/>
</dbReference>
<dbReference type="SUPFAM" id="SSF63748">
    <property type="entry name" value="Tudor/PWWP/MBT"/>
    <property type="match status" value="3"/>
</dbReference>
<keyword evidence="2" id="KW-0479">Metal-binding</keyword>
<feature type="repeat" description="MBT" evidence="10">
    <location>
        <begin position="9"/>
        <end position="109"/>
    </location>
</feature>
<comment type="subcellular location">
    <subcellularLocation>
        <location evidence="1">Nucleus</location>
    </subcellularLocation>
</comment>
<protein>
    <recommendedName>
        <fullName evidence="11">SAM domain-containing protein</fullName>
    </recommendedName>
</protein>
<sequence>MVLNKKRPWSWPAYLEEEKAIAAPVKLFKEHQSFPQSRNSFKVGMKLEGLDPSHPSLFCVLTVAEIQGYRVRLHFDGYPECYDFWANADSWDLKPAGWCEKYGHKLLLPKGCKDGEFNWNVYVKNCRGQLAPKHLFKSLNTSVTPSGFRAGMKLEAVNRKKPSQICVATIAAVVDNRLLINFDNWDDTYDYWCDASNPYIHPVGYCKDAGLTLTPPADYKEPESFSWEKYLEETGSQAAPARAFKPRPPHGFQYWMKVEAVDKRNPMLIRVATISDTDDHRVKIHFDGWSAEYDYWVETDWPDLHPVGWCQKTGHPLQNPDSELLAMIVSGFDEVLAPPGPGCPTPRCNGIGHIRGPPSPEDISLQQALHESVFSPGLSTSPPHRVALCWDKHCQLLPEVLGLTAKRVATWSAEEVASFVKGLPGCKEHATTFKTEQIDGEAFLLLTQADIVKILSIKLGPALKIYNSILMLKNADEE</sequence>
<dbReference type="GO" id="GO:0008270">
    <property type="term" value="F:zinc ion binding"/>
    <property type="evidence" value="ECO:0007669"/>
    <property type="project" value="UniProtKB-KW"/>
</dbReference>
<dbReference type="PROSITE" id="PS50105">
    <property type="entry name" value="SAM_DOMAIN"/>
    <property type="match status" value="1"/>
</dbReference>
<dbReference type="InterPro" id="IPR013761">
    <property type="entry name" value="SAM/pointed_sf"/>
</dbReference>
<reference evidence="12" key="1">
    <citation type="submission" date="2020-06" db="EMBL/GenBank/DDBJ databases">
        <authorList>
            <consortium name="Wellcome Sanger Institute Data Sharing"/>
        </authorList>
    </citation>
    <scope>NUCLEOTIDE SEQUENCE [LARGE SCALE GENOMIC DNA]</scope>
</reference>
<evidence type="ECO:0000256" key="7">
    <source>
        <dbReference type="ARBA" id="ARBA00023015"/>
    </source>
</evidence>
<keyword evidence="7" id="KW-0805">Transcription regulation</keyword>
<dbReference type="SMART" id="SM00561">
    <property type="entry name" value="MBT"/>
    <property type="match status" value="3"/>
</dbReference>
<evidence type="ECO:0000256" key="1">
    <source>
        <dbReference type="ARBA" id="ARBA00004123"/>
    </source>
</evidence>